<feature type="repeat" description="RCC1" evidence="7">
    <location>
        <begin position="214"/>
        <end position="291"/>
    </location>
</feature>
<dbReference type="InterPro" id="IPR000408">
    <property type="entry name" value="Reg_chr_condens"/>
</dbReference>
<dbReference type="PANTHER" id="PTHR45622">
    <property type="entry name" value="UBIQUITIN-PROTEIN LIGASE E3A-RELATED"/>
    <property type="match status" value="1"/>
</dbReference>
<proteinExistence type="predicted"/>
<dbReference type="Pfam" id="PF00415">
    <property type="entry name" value="RCC1"/>
    <property type="match status" value="1"/>
</dbReference>
<dbReference type="SUPFAM" id="SSF50985">
    <property type="entry name" value="RCC1/BLIP-II"/>
    <property type="match status" value="1"/>
</dbReference>
<dbReference type="InterPro" id="IPR035983">
    <property type="entry name" value="Hect_E3_ubiquitin_ligase"/>
</dbReference>
<feature type="repeat" description="RCC1" evidence="7">
    <location>
        <begin position="292"/>
        <end position="344"/>
    </location>
</feature>
<dbReference type="GO" id="GO:0004842">
    <property type="term" value="F:ubiquitin-protein transferase activity"/>
    <property type="evidence" value="ECO:0007669"/>
    <property type="project" value="InterPro"/>
</dbReference>
<dbReference type="PRINTS" id="PR00633">
    <property type="entry name" value="RCCNDNSATION"/>
</dbReference>
<dbReference type="PROSITE" id="PS50237">
    <property type="entry name" value="HECT"/>
    <property type="match status" value="1"/>
</dbReference>
<dbReference type="AlphaFoldDB" id="A0A564Z6E2"/>
<dbReference type="InterPro" id="IPR000569">
    <property type="entry name" value="HECT_dom"/>
</dbReference>
<evidence type="ECO:0000256" key="4">
    <source>
        <dbReference type="ARBA" id="ARBA00022737"/>
    </source>
</evidence>
<evidence type="ECO:0000256" key="6">
    <source>
        <dbReference type="PROSITE-ProRule" id="PRU00104"/>
    </source>
</evidence>
<evidence type="ECO:0000256" key="7">
    <source>
        <dbReference type="PROSITE-ProRule" id="PRU00235"/>
    </source>
</evidence>
<dbReference type="Gene3D" id="2.130.10.30">
    <property type="entry name" value="Regulator of chromosome condensation 1/beta-lactamase-inhibitor protein II"/>
    <property type="match status" value="2"/>
</dbReference>
<feature type="repeat" description="RCC1" evidence="7">
    <location>
        <begin position="2"/>
        <end position="60"/>
    </location>
</feature>
<feature type="repeat" description="RCC1" evidence="7">
    <location>
        <begin position="61"/>
        <end position="109"/>
    </location>
</feature>
<dbReference type="InterPro" id="IPR009091">
    <property type="entry name" value="RCC1/BLIP-II"/>
</dbReference>
<feature type="repeat" description="RCC1" evidence="7">
    <location>
        <begin position="160"/>
        <end position="213"/>
    </location>
</feature>
<dbReference type="EMBL" id="CABIJS010000666">
    <property type="protein sequence ID" value="VUZ55010.1"/>
    <property type="molecule type" value="Genomic_DNA"/>
</dbReference>
<evidence type="ECO:0000256" key="1">
    <source>
        <dbReference type="ARBA" id="ARBA00004496"/>
    </source>
</evidence>
<dbReference type="FunFam" id="3.30.2160.10:FF:000004">
    <property type="entry name" value="probable E3 ubiquitin-protein ligase HERC4 isoform X1"/>
    <property type="match status" value="1"/>
</dbReference>
<gene>
    <name evidence="10" type="ORF">WMSIL1_LOCUS12742</name>
</gene>
<evidence type="ECO:0000259" key="9">
    <source>
        <dbReference type="PROSITE" id="PS50237"/>
    </source>
</evidence>
<dbReference type="FunFam" id="3.30.2410.10:FF:000003">
    <property type="entry name" value="probable E3 ubiquitin-protein ligase HERC4 isoform X1"/>
    <property type="match status" value="1"/>
</dbReference>
<dbReference type="SUPFAM" id="SSF56204">
    <property type="entry name" value="Hect, E3 ligase catalytic domain"/>
    <property type="match status" value="1"/>
</dbReference>
<keyword evidence="11" id="KW-1185">Reference proteome</keyword>
<dbReference type="SMART" id="SM00119">
    <property type="entry name" value="HECTc"/>
    <property type="match status" value="1"/>
</dbReference>
<keyword evidence="4" id="KW-0677">Repeat</keyword>
<dbReference type="Proteomes" id="UP000321570">
    <property type="component" value="Unassembled WGS sequence"/>
</dbReference>
<evidence type="ECO:0000256" key="3">
    <source>
        <dbReference type="ARBA" id="ARBA00022679"/>
    </source>
</evidence>
<evidence type="ECO:0000313" key="11">
    <source>
        <dbReference type="Proteomes" id="UP000321570"/>
    </source>
</evidence>
<keyword evidence="2" id="KW-0963">Cytoplasm</keyword>
<dbReference type="Gene3D" id="3.30.2160.10">
    <property type="entry name" value="Hect, E3 ligase catalytic domain"/>
    <property type="match status" value="1"/>
</dbReference>
<feature type="region of interest" description="Disordered" evidence="8">
    <location>
        <begin position="236"/>
        <end position="264"/>
    </location>
</feature>
<dbReference type="Pfam" id="PF25390">
    <property type="entry name" value="WD40_RLD"/>
    <property type="match status" value="1"/>
</dbReference>
<feature type="repeat" description="RCC1" evidence="7">
    <location>
        <begin position="110"/>
        <end position="159"/>
    </location>
</feature>
<dbReference type="PROSITE" id="PS50012">
    <property type="entry name" value="RCC1_3"/>
    <property type="match status" value="6"/>
</dbReference>
<feature type="active site" description="Glycyl thioester intermediate" evidence="6">
    <location>
        <position position="1125"/>
    </location>
</feature>
<dbReference type="InterPro" id="IPR051709">
    <property type="entry name" value="Ub-ligase/GTPase-reg"/>
</dbReference>
<dbReference type="InterPro" id="IPR058923">
    <property type="entry name" value="RCC1-like_dom"/>
</dbReference>
<sequence>MSILYGWGSCEVGQLGPVSTQESVALVSQPTIVSWPPPGVGKHLVKLSCGYRHTLALDSEGFVYSSGSNEFKQLGHERRNDALEMVLGIRERVRDIVAGPYHSAAITVSGRVYMWGCNTNHQLGRDDFEDNEVGLLNFNHGTIVQISLGLEHTIALTEASEIYTWGSNSQGQLGLGFCSQQPIATPQLVEALVGLPVRQIVSGANHNVLVTPSGSVYVWGSNTQGQLGLGDVESQSNISVVPRRPSRTENSSNSKQKNVSVPTPHLVKSVKRRGVTYAACGETHSALLTKDGAVFTFGDGRFGQLGHGQGLISVGQPKQVMELMGDTCVQLMCGRRHTLVVVCNPSHSRPRPRPIVFGCGSEGQLGQPNLQRTFLPVNVIGPWYSREASPSNFNTNFTEPTLTAVFTGGDHCFAFTHHSGLSCPALLDFRKWQPCHLSNIATFSEPLIRRYIEGLPDRQTSASTRRSSSTSSDGPPDISEAIYCLENFSMKSAFKRLEIAFGSIGCLASSLLVYDANRSHYNIGKADHGMDLDAAQALQTELFLAAPFSDARCLIRPLVETICRPRSNFPDLECLRVFVFLAVSPLLDTPRKDTFNVPDNSGEAGTGPAIHYPSNMAGFDIGFVLAAFARAVCRLEVVPLSVLDAWFMDFQPRFFRRLVANLTNFVAYRYCCKRQVEEVNCFNYQNATHAALELLKRLHEINQKRAERITYMTFYIPELTDRFDDRGFASWLVQRNSNEKQIDSFAGQSPPPNFTIFDYPFVFDVACKAKMLQTEARLMQQMAMQNFSNAVIGATLTRLLGPIPQTYLMLEVSRENLISNTLDYLALQSKADLKRPLKVRFTGEEAIDDGGVLKEFFILIMREILNPAYGMFKVYKDSRMLWFNENNLESPRMFAMVGALCGLAIYNDNIIDLCFPTALFKKLLLEEPTLDDLKELDPTAGRSLQSLLDYEGTDVEDVFCINFETAVDHYGVVERVPLIPNGCDIPVTHANKELYVEKYLDFRFNRSCKEVFEAFKSGFFDVCSGYVIRMFQPTELHSMVVGSDEIDWQELRKHTSYQGEYWDRHPIIQSFWDVLINECTLQEKKNFLRFLTGCDRMPIFGVTDVKITIQPNNSGDEFLPVAHTCYNILDLPKYSSKEILATKLKQAIENTEGFGLV</sequence>
<feature type="domain" description="HECT" evidence="9">
    <location>
        <begin position="829"/>
        <end position="1157"/>
    </location>
</feature>
<organism evidence="10 11">
    <name type="scientific">Hymenolepis diminuta</name>
    <name type="common">Rat tapeworm</name>
    <dbReference type="NCBI Taxonomy" id="6216"/>
    <lineage>
        <taxon>Eukaryota</taxon>
        <taxon>Metazoa</taxon>
        <taxon>Spiralia</taxon>
        <taxon>Lophotrochozoa</taxon>
        <taxon>Platyhelminthes</taxon>
        <taxon>Cestoda</taxon>
        <taxon>Eucestoda</taxon>
        <taxon>Cyclophyllidea</taxon>
        <taxon>Hymenolepididae</taxon>
        <taxon>Hymenolepis</taxon>
    </lineage>
</organism>
<evidence type="ECO:0000256" key="8">
    <source>
        <dbReference type="SAM" id="MobiDB-lite"/>
    </source>
</evidence>
<evidence type="ECO:0000313" key="10">
    <source>
        <dbReference type="EMBL" id="VUZ55010.1"/>
    </source>
</evidence>
<feature type="compositionally biased region" description="Low complexity" evidence="8">
    <location>
        <begin position="250"/>
        <end position="261"/>
    </location>
</feature>
<evidence type="ECO:0000256" key="5">
    <source>
        <dbReference type="ARBA" id="ARBA00022786"/>
    </source>
</evidence>
<evidence type="ECO:0000256" key="2">
    <source>
        <dbReference type="ARBA" id="ARBA00022490"/>
    </source>
</evidence>
<dbReference type="GO" id="GO:0005737">
    <property type="term" value="C:cytoplasm"/>
    <property type="evidence" value="ECO:0007669"/>
    <property type="project" value="UniProtKB-SubCell"/>
</dbReference>
<reference evidence="10 11" key="1">
    <citation type="submission" date="2019-07" db="EMBL/GenBank/DDBJ databases">
        <authorList>
            <person name="Jastrzebski P J."/>
            <person name="Paukszto L."/>
            <person name="Jastrzebski P J."/>
        </authorList>
    </citation>
    <scope>NUCLEOTIDE SEQUENCE [LARGE SCALE GENOMIC DNA]</scope>
    <source>
        <strain evidence="10 11">WMS-il1</strain>
    </source>
</reference>
<dbReference type="Gene3D" id="3.90.1750.10">
    <property type="entry name" value="Hect, E3 ligase catalytic domains"/>
    <property type="match status" value="1"/>
</dbReference>
<keyword evidence="5 6" id="KW-0833">Ubl conjugation pathway</keyword>
<dbReference type="CDD" id="cd00078">
    <property type="entry name" value="HECTc"/>
    <property type="match status" value="1"/>
</dbReference>
<name>A0A564Z6E2_HYMDI</name>
<dbReference type="PANTHER" id="PTHR45622:SF76">
    <property type="entry name" value="HECT AND RLD DOMAIN CONTAINING E3 UBIQUITIN LIGASE 4, ISOFORM C"/>
    <property type="match status" value="1"/>
</dbReference>
<dbReference type="Pfam" id="PF00632">
    <property type="entry name" value="HECT"/>
    <property type="match status" value="1"/>
</dbReference>
<dbReference type="PROSITE" id="PS00626">
    <property type="entry name" value="RCC1_2"/>
    <property type="match status" value="1"/>
</dbReference>
<comment type="subcellular location">
    <subcellularLocation>
        <location evidence="1">Cytoplasm</location>
    </subcellularLocation>
</comment>
<accession>A0A564Z6E2</accession>
<keyword evidence="3" id="KW-0808">Transferase</keyword>
<dbReference type="Gene3D" id="3.30.2410.10">
    <property type="entry name" value="Hect, E3 ligase catalytic domain"/>
    <property type="match status" value="1"/>
</dbReference>
<protein>
    <recommendedName>
        <fullName evidence="9">HECT domain-containing protein</fullName>
    </recommendedName>
</protein>